<dbReference type="PROSITE" id="PS51272">
    <property type="entry name" value="SLH"/>
    <property type="match status" value="3"/>
</dbReference>
<dbReference type="EMBL" id="QMFB01000011">
    <property type="protein sequence ID" value="RAV19560.1"/>
    <property type="molecule type" value="Genomic_DNA"/>
</dbReference>
<feature type="region of interest" description="Disordered" evidence="1">
    <location>
        <begin position="852"/>
        <end position="899"/>
    </location>
</feature>
<feature type="chain" id="PRO_5016406004" description="SLH domain-containing protein" evidence="2">
    <location>
        <begin position="32"/>
        <end position="1285"/>
    </location>
</feature>
<evidence type="ECO:0000256" key="1">
    <source>
        <dbReference type="SAM" id="MobiDB-lite"/>
    </source>
</evidence>
<keyword evidence="2" id="KW-0732">Signal</keyword>
<comment type="caution">
    <text evidence="4">The sequence shown here is derived from an EMBL/GenBank/DDBJ whole genome shotgun (WGS) entry which is preliminary data.</text>
</comment>
<protein>
    <recommendedName>
        <fullName evidence="3">SLH domain-containing protein</fullName>
    </recommendedName>
</protein>
<evidence type="ECO:0000313" key="4">
    <source>
        <dbReference type="EMBL" id="RAV19560.1"/>
    </source>
</evidence>
<name>A0A329MIM3_9BACL</name>
<evidence type="ECO:0000313" key="5">
    <source>
        <dbReference type="Proteomes" id="UP000250369"/>
    </source>
</evidence>
<feature type="signal peptide" evidence="2">
    <location>
        <begin position="1"/>
        <end position="31"/>
    </location>
</feature>
<dbReference type="OrthoDB" id="9798386at2"/>
<sequence>MRKTSKARRLGTLLLAAALALPVFGATGASAASADPAPAAGASYSKPDYFSARYPALAGKEHVFDTLTYHELDYLLRKEAGTHIILFGGSWQPETQKAIGYINDVAKEYGVTSIRNFDPKLDGPDGWIDITKQDSKPAVTAVNASTGSDLTGEGARTDFSVRYADLAWRYLTNLADQLPGNAPKISVTYPEITGNNGQTSKTETVPVVGSPFLFIYNKDHKNGGSAAPIISSLDGIAALTDADGGEAYKNALRGVFDAISPAGTKNAQYDVFTNQSYISGSYNEFSGTAGTDSPIFGNEDLPIVINSVTTDELKYLLETDNTIPVIIGCAWCGNTQAGIKYVNRIAKEYGVTTVYNWDAKLDGGLDSTPGRTYKAVVSGYGDFLHTRVSNKQISPVYVNLVKQYLPNLSEHVQYFPDASGKHNNDIVYGYKNAEGALAVGRASRLQAPYVFVYDKRSESAPILGHVELMYSWSNTKNPEHANTLTYINGLRTLYSRIEWKPAGLSGAAPTTAGGSDGKILGIAKKALEYRAKNEATYTAVPGAGNEITGLTPGVYEVRYAAKNGVDTAATLRQSAYAPGPAVEVVVPEYQAAPSGLLGLAPEEANGNGKIVLVENDELKPLPSGLEYKLEEANESAYAPVQGDALSLEPDRFYEIRYAAKTAEGIYYGPSAAQTVYVPGYKQLAPPSALEAVHPSSLANDDGQITGLTAGAEYKVEYRLEYKKGADEAVQYAIVPDEAIAAGKLTGLSPDVYSVRYAVYEDNSPSRAVSLVIKANVAAPQGLAGVAPTGSTQNNGKITGTSTALEYRANGQTVYQPAAGQEIAGLLTGDYFVRFKETATTLPSADTKVTVPAYTAPSTGGNNGGGDGSGNGGGSGTGTGEGNGAGTGQTDGISQSGGSTVATVPAKLDAETGRAIAVITPALASGLLDKAKQAEAKGEKAVLELKVESTEQSGKIQVTVPRAAFNELVAGTKAEVKINAGFGTITFDANALKTIGASGDAGDISFILTKSELTKEGKDVLGDRPVYDLLVYAGQTGITAFGGSKIAVSLPYTLQPGEDANAVIVYHVTEEGELHLIKGRYNAAAGAVEFQTEHFSQYIIGYNKISFTDVVPAAWFAPAVTYLAAREITSGTDENHFSPNANVTRGQFIVLLLNAYGIQPDAAGAVNFADAGNTYYTGHLAAAKRLGIANGLEENKFAPDQSISRQDLFTLLYRALSVLGELPAAQAGAASVAGFADAADIAGYANEAFKALVEAGVISGNNGKLLPKDAASRAEVAQVLYNLLKD</sequence>
<keyword evidence="5" id="KW-1185">Reference proteome</keyword>
<accession>A0A329MIM3</accession>
<dbReference type="InterPro" id="IPR001119">
    <property type="entry name" value="SLH_dom"/>
</dbReference>
<dbReference type="Pfam" id="PF00395">
    <property type="entry name" value="SLH"/>
    <property type="match status" value="3"/>
</dbReference>
<evidence type="ECO:0000259" key="3">
    <source>
        <dbReference type="PROSITE" id="PS51272"/>
    </source>
</evidence>
<feature type="domain" description="SLH" evidence="3">
    <location>
        <begin position="1166"/>
        <end position="1225"/>
    </location>
</feature>
<gene>
    <name evidence="4" type="ORF">DQG23_19025</name>
</gene>
<feature type="domain" description="SLH" evidence="3">
    <location>
        <begin position="1102"/>
        <end position="1165"/>
    </location>
</feature>
<feature type="domain" description="SLH" evidence="3">
    <location>
        <begin position="1231"/>
        <end position="1285"/>
    </location>
</feature>
<reference evidence="4 5" key="1">
    <citation type="journal article" date="2009" name="Int. J. Syst. Evol. Microbiol.">
        <title>Paenibacillus contaminans sp. nov., isolated from a contaminated laboratory plate.</title>
        <authorList>
            <person name="Chou J.H."/>
            <person name="Lee J.H."/>
            <person name="Lin M.C."/>
            <person name="Chang P.S."/>
            <person name="Arun A.B."/>
            <person name="Young C.C."/>
            <person name="Chen W.M."/>
        </authorList>
    </citation>
    <scope>NUCLEOTIDE SEQUENCE [LARGE SCALE GENOMIC DNA]</scope>
    <source>
        <strain evidence="4 5">CKOBP-6</strain>
    </source>
</reference>
<evidence type="ECO:0000256" key="2">
    <source>
        <dbReference type="SAM" id="SignalP"/>
    </source>
</evidence>
<organism evidence="4 5">
    <name type="scientific">Paenibacillus contaminans</name>
    <dbReference type="NCBI Taxonomy" id="450362"/>
    <lineage>
        <taxon>Bacteria</taxon>
        <taxon>Bacillati</taxon>
        <taxon>Bacillota</taxon>
        <taxon>Bacilli</taxon>
        <taxon>Bacillales</taxon>
        <taxon>Paenibacillaceae</taxon>
        <taxon>Paenibacillus</taxon>
    </lineage>
</organism>
<proteinExistence type="predicted"/>
<feature type="compositionally biased region" description="Gly residues" evidence="1">
    <location>
        <begin position="860"/>
        <end position="888"/>
    </location>
</feature>
<dbReference type="Proteomes" id="UP000250369">
    <property type="component" value="Unassembled WGS sequence"/>
</dbReference>
<dbReference type="RefSeq" id="WP_113032465.1">
    <property type="nucleotide sequence ID" value="NZ_QMFB01000011.1"/>
</dbReference>